<dbReference type="Gene3D" id="1.10.10.10">
    <property type="entry name" value="Winged helix-like DNA-binding domain superfamily/Winged helix DNA-binding domain"/>
    <property type="match status" value="1"/>
</dbReference>
<sequence length="138" mass="16157">MRDDSLRDLVIETAHSLRRRWFRTLEPWQLSPHEFRALRVIEREERPRLGEIARELRIAPRSATEVVDRLDERGLTERVPDEQDRRATCVRTTEEGRRVLAELRDARDADADEFFATLTPGERAELRRLLQKVGGSAV</sequence>
<name>A0A6P2C8S7_9NOCA</name>
<feature type="domain" description="HTH marR-type" evidence="1">
    <location>
        <begin position="3"/>
        <end position="135"/>
    </location>
</feature>
<evidence type="ECO:0000313" key="3">
    <source>
        <dbReference type="Proteomes" id="UP000471120"/>
    </source>
</evidence>
<dbReference type="SUPFAM" id="SSF46785">
    <property type="entry name" value="Winged helix' DNA-binding domain"/>
    <property type="match status" value="1"/>
</dbReference>
<dbReference type="SMART" id="SM00347">
    <property type="entry name" value="HTH_MARR"/>
    <property type="match status" value="1"/>
</dbReference>
<evidence type="ECO:0000313" key="2">
    <source>
        <dbReference type="EMBL" id="TXG89139.1"/>
    </source>
</evidence>
<dbReference type="InterPro" id="IPR036390">
    <property type="entry name" value="WH_DNA-bd_sf"/>
</dbReference>
<dbReference type="PRINTS" id="PR00598">
    <property type="entry name" value="HTHMARR"/>
</dbReference>
<dbReference type="GO" id="GO:0003700">
    <property type="term" value="F:DNA-binding transcription factor activity"/>
    <property type="evidence" value="ECO:0007669"/>
    <property type="project" value="InterPro"/>
</dbReference>
<dbReference type="InterPro" id="IPR039422">
    <property type="entry name" value="MarR/SlyA-like"/>
</dbReference>
<organism evidence="2 3">
    <name type="scientific">Rhodococcus rhodnii</name>
    <dbReference type="NCBI Taxonomy" id="38312"/>
    <lineage>
        <taxon>Bacteria</taxon>
        <taxon>Bacillati</taxon>
        <taxon>Actinomycetota</taxon>
        <taxon>Actinomycetes</taxon>
        <taxon>Mycobacteriales</taxon>
        <taxon>Nocardiaceae</taxon>
        <taxon>Rhodococcus</taxon>
    </lineage>
</organism>
<dbReference type="Pfam" id="PF01047">
    <property type="entry name" value="MarR"/>
    <property type="match status" value="1"/>
</dbReference>
<dbReference type="PANTHER" id="PTHR33164:SF43">
    <property type="entry name" value="HTH-TYPE TRANSCRIPTIONAL REPRESSOR YETL"/>
    <property type="match status" value="1"/>
</dbReference>
<gene>
    <name evidence="2" type="ORF">DW322_01345</name>
</gene>
<comment type="caution">
    <text evidence="2">The sequence shown here is derived from an EMBL/GenBank/DDBJ whole genome shotgun (WGS) entry which is preliminary data.</text>
</comment>
<dbReference type="EMBL" id="QRCM01000001">
    <property type="protein sequence ID" value="TXG89139.1"/>
    <property type="molecule type" value="Genomic_DNA"/>
</dbReference>
<proteinExistence type="predicted"/>
<dbReference type="InterPro" id="IPR036388">
    <property type="entry name" value="WH-like_DNA-bd_sf"/>
</dbReference>
<dbReference type="GO" id="GO:0006950">
    <property type="term" value="P:response to stress"/>
    <property type="evidence" value="ECO:0007669"/>
    <property type="project" value="TreeGrafter"/>
</dbReference>
<dbReference type="RefSeq" id="WP_010840247.1">
    <property type="nucleotide sequence ID" value="NZ_QRCM01000001.1"/>
</dbReference>
<dbReference type="PANTHER" id="PTHR33164">
    <property type="entry name" value="TRANSCRIPTIONAL REGULATOR, MARR FAMILY"/>
    <property type="match status" value="1"/>
</dbReference>
<dbReference type="InterPro" id="IPR000835">
    <property type="entry name" value="HTH_MarR-typ"/>
</dbReference>
<evidence type="ECO:0000259" key="1">
    <source>
        <dbReference type="PROSITE" id="PS50995"/>
    </source>
</evidence>
<dbReference type="AlphaFoldDB" id="A0A6P2C8S7"/>
<protein>
    <submittedName>
        <fullName evidence="2">MarR family transcriptional regulator</fullName>
    </submittedName>
</protein>
<dbReference type="PROSITE" id="PS50995">
    <property type="entry name" value="HTH_MARR_2"/>
    <property type="match status" value="1"/>
</dbReference>
<dbReference type="Proteomes" id="UP000471120">
    <property type="component" value="Unassembled WGS sequence"/>
</dbReference>
<reference evidence="2 3" key="1">
    <citation type="submission" date="2018-07" db="EMBL/GenBank/DDBJ databases">
        <title>Genome sequence of Rhodococcus rhodnii ATCC 35071 from Rhodnius prolixus.</title>
        <authorList>
            <person name="Patel V."/>
            <person name="Vogel K.J."/>
        </authorList>
    </citation>
    <scope>NUCLEOTIDE SEQUENCE [LARGE SCALE GENOMIC DNA]</scope>
    <source>
        <strain evidence="2 3">ATCC 35071</strain>
    </source>
</reference>
<accession>A0A6P2C8S7</accession>